<reference evidence="1 2" key="1">
    <citation type="submission" date="2019-06" db="EMBL/GenBank/DDBJ databases">
        <title>Discovery of a novel chromosome fission-fusion reversal in muntjac.</title>
        <authorList>
            <person name="Mudd A.B."/>
            <person name="Bredeson J.V."/>
            <person name="Baum R."/>
            <person name="Hockemeyer D."/>
            <person name="Rokhsar D.S."/>
        </authorList>
    </citation>
    <scope>NUCLEOTIDE SEQUENCE [LARGE SCALE GENOMIC DNA]</scope>
    <source>
        <strain evidence="1">UTSW_UCB_Mm</strain>
        <tissue evidence="1">Fibroblast cell line</tissue>
    </source>
</reference>
<accession>A0A5N3UNX1</accession>
<dbReference type="AlphaFoldDB" id="A0A5N3UNX1"/>
<protein>
    <submittedName>
        <fullName evidence="1">Uncharacterized protein</fullName>
    </submittedName>
</protein>
<gene>
    <name evidence="1" type="ORF">FD754_024609</name>
</gene>
<evidence type="ECO:0000313" key="1">
    <source>
        <dbReference type="EMBL" id="KAB0338403.1"/>
    </source>
</evidence>
<dbReference type="Proteomes" id="UP000326458">
    <property type="component" value="Unassembled WGS sequence"/>
</dbReference>
<proteinExistence type="predicted"/>
<dbReference type="EMBL" id="VCEA01004301">
    <property type="protein sequence ID" value="KAB0338403.1"/>
    <property type="molecule type" value="Genomic_DNA"/>
</dbReference>
<name>A0A5N3UNX1_MUNMU</name>
<evidence type="ECO:0000313" key="2">
    <source>
        <dbReference type="Proteomes" id="UP000326458"/>
    </source>
</evidence>
<dbReference type="Gene3D" id="3.10.360.10">
    <property type="entry name" value="Antimicrobial Peptide, Beta-defensin 2, Chain A"/>
    <property type="match status" value="1"/>
</dbReference>
<sequence>MFLLPNHKQVTKVLLQKRSGRRALIGCLPRKEQIGRCSLSGRKYCRKKK</sequence>
<keyword evidence="2" id="KW-1185">Reference proteome</keyword>
<comment type="caution">
    <text evidence="1">The sequence shown here is derived from an EMBL/GenBank/DDBJ whole genome shotgun (WGS) entry which is preliminary data.</text>
</comment>
<organism evidence="1 2">
    <name type="scientific">Muntiacus muntjak</name>
    <name type="common">Barking deer</name>
    <name type="synonym">Indian muntjac</name>
    <dbReference type="NCBI Taxonomy" id="9888"/>
    <lineage>
        <taxon>Eukaryota</taxon>
        <taxon>Metazoa</taxon>
        <taxon>Chordata</taxon>
        <taxon>Craniata</taxon>
        <taxon>Vertebrata</taxon>
        <taxon>Euteleostomi</taxon>
        <taxon>Mammalia</taxon>
        <taxon>Eutheria</taxon>
        <taxon>Laurasiatheria</taxon>
        <taxon>Artiodactyla</taxon>
        <taxon>Ruminantia</taxon>
        <taxon>Pecora</taxon>
        <taxon>Cervidae</taxon>
        <taxon>Muntiacinae</taxon>
        <taxon>Muntiacus</taxon>
    </lineage>
</organism>